<dbReference type="PaxDb" id="100226-SCO0876"/>
<dbReference type="RefSeq" id="WP_011027410.1">
    <property type="nucleotide sequence ID" value="NC_003888.3"/>
</dbReference>
<dbReference type="KEGG" id="sco:SCO0876"/>
<keyword evidence="2" id="KW-1185">Reference proteome</keyword>
<gene>
    <name evidence="1" type="ordered locus">SCO0876</name>
    <name evidence="1" type="ORF">SCM1.09c</name>
</gene>
<dbReference type="EMBL" id="AL645882">
    <property type="protein sequence ID" value="CAB62667.1"/>
    <property type="molecule type" value="Genomic_DNA"/>
</dbReference>
<proteinExistence type="predicted"/>
<name>Q9RD33_STRCO</name>
<dbReference type="InParanoid" id="Q9RD33"/>
<protein>
    <submittedName>
        <fullName evidence="1">Uncharacterized protein</fullName>
    </submittedName>
</protein>
<reference evidence="1 2" key="2">
    <citation type="journal article" date="2002" name="Nature">
        <title>Complete genome sequence of the model actinomycete Streptomyces coelicolor A3(2).</title>
        <authorList>
            <person name="Bentley S.D."/>
            <person name="Chater K.F."/>
            <person name="Cerdeno-Tarraga A.M."/>
            <person name="Challis G.L."/>
            <person name="Thomson N.R."/>
            <person name="James K.D."/>
            <person name="Harris D.E."/>
            <person name="Quail M.A."/>
            <person name="Kieser H."/>
            <person name="Harper D."/>
            <person name="Bateman A."/>
            <person name="Brown S."/>
            <person name="Chandra G."/>
            <person name="Chen C.W."/>
            <person name="Collins M."/>
            <person name="Cronin A."/>
            <person name="Fraser A."/>
            <person name="Goble A."/>
            <person name="Hidalgo J."/>
            <person name="Hornsby T."/>
            <person name="Howarth S."/>
            <person name="Huang C.H."/>
            <person name="Kieser T."/>
            <person name="Larke L."/>
            <person name="Murphy L."/>
            <person name="Oliver K."/>
            <person name="O'Neil S."/>
            <person name="Rabbinowitsch E."/>
            <person name="Rajandream M.A."/>
            <person name="Rutherford K."/>
            <person name="Rutter S."/>
            <person name="Seeger K."/>
            <person name="Saunders D."/>
            <person name="Sharp S."/>
            <person name="Squares R."/>
            <person name="Squares S."/>
            <person name="Taylor K."/>
            <person name="Warren T."/>
            <person name="Wietzorrek A."/>
            <person name="Woodward J."/>
            <person name="Barrell B.G."/>
            <person name="Parkhill J."/>
            <person name="Hopwood D.A."/>
        </authorList>
    </citation>
    <scope>NUCLEOTIDE SEQUENCE [LARGE SCALE GENOMIC DNA]</scope>
    <source>
        <strain evidence="2">ATCC BAA-471 / A3(2) / M145</strain>
    </source>
</reference>
<dbReference type="STRING" id="100226.gene:17758459"/>
<dbReference type="EMBL" id="AL939107">
    <property type="protein sequence ID" value="CAB62667.1"/>
    <property type="molecule type" value="Genomic_DNA"/>
</dbReference>
<sequence>MTVVRGPPLRRHLDLLGDVRHTRHRDLPGVLREPGLHLEEFGNSANSNRFAPDLLVSNGGEVVVKDVRTLTGNGHVVRVVAM</sequence>
<evidence type="ECO:0000313" key="1">
    <source>
        <dbReference type="EMBL" id="CAB62667.1"/>
    </source>
</evidence>
<organism evidence="1 2">
    <name type="scientific">Streptomyces coelicolor (strain ATCC BAA-471 / A3(2) / M145)</name>
    <dbReference type="NCBI Taxonomy" id="100226"/>
    <lineage>
        <taxon>Bacteria</taxon>
        <taxon>Bacillati</taxon>
        <taxon>Actinomycetota</taxon>
        <taxon>Actinomycetes</taxon>
        <taxon>Kitasatosporales</taxon>
        <taxon>Streptomycetaceae</taxon>
        <taxon>Streptomyces</taxon>
        <taxon>Streptomyces albidoflavus group</taxon>
    </lineage>
</organism>
<reference evidence="1 2" key="1">
    <citation type="journal article" date="1996" name="Mol. Microbiol.">
        <title>A set of ordered cosmids and a detailed genetic and physical map for the 8 Mb Streptomyces coelicolor A3(2) chromosome.</title>
        <authorList>
            <person name="Redenbach M."/>
            <person name="Kieser H.M."/>
            <person name="Denapaite D."/>
            <person name="Eichner A."/>
            <person name="Cullum J."/>
            <person name="Kinashi H."/>
            <person name="Hopwood D.A."/>
        </authorList>
    </citation>
    <scope>NUCLEOTIDE SEQUENCE [LARGE SCALE GENOMIC DNA]</scope>
    <source>
        <strain evidence="2">ATCC BAA-471 / A3(2) / M145</strain>
    </source>
</reference>
<accession>Q9RD33</accession>
<dbReference type="HOGENOM" id="CLU_2556707_0_0_11"/>
<dbReference type="Proteomes" id="UP000001973">
    <property type="component" value="Chromosome"/>
</dbReference>
<evidence type="ECO:0000313" key="2">
    <source>
        <dbReference type="Proteomes" id="UP000001973"/>
    </source>
</evidence>
<dbReference type="AlphaFoldDB" id="Q9RD33"/>